<dbReference type="PANTHER" id="PTHR47823:SF9">
    <property type="entry name" value="CHROMOSOME UNDETERMINED SCAFFOLD_10, WHOLE GENOME SHOTGUN SEQUENCE"/>
    <property type="match status" value="1"/>
</dbReference>
<evidence type="ECO:0000256" key="2">
    <source>
        <dbReference type="ARBA" id="ARBA00022692"/>
    </source>
</evidence>
<accession>D7FL86</accession>
<evidence type="ECO:0000256" key="1">
    <source>
        <dbReference type="ARBA" id="ARBA00004141"/>
    </source>
</evidence>
<evidence type="ECO:0000313" key="7">
    <source>
        <dbReference type="EMBL" id="CBJ34266.1"/>
    </source>
</evidence>
<reference evidence="6 8" key="1">
    <citation type="journal article" date="2010" name="Nature">
        <title>The Ectocarpus genome and the independent evolution of multicellularity in brown algae.</title>
        <authorList>
            <person name="Cock J.M."/>
            <person name="Sterck L."/>
            <person name="Rouze P."/>
            <person name="Scornet D."/>
            <person name="Allen A.E."/>
            <person name="Amoutzias G."/>
            <person name="Anthouard V."/>
            <person name="Artiguenave F."/>
            <person name="Aury J.M."/>
            <person name="Badger J.H."/>
            <person name="Beszteri B."/>
            <person name="Billiau K."/>
            <person name="Bonnet E."/>
            <person name="Bothwell J.H."/>
            <person name="Bowler C."/>
            <person name="Boyen C."/>
            <person name="Brownlee C."/>
            <person name="Carrano C.J."/>
            <person name="Charrier B."/>
            <person name="Cho G.Y."/>
            <person name="Coelho S.M."/>
            <person name="Collen J."/>
            <person name="Corre E."/>
            <person name="Da Silva C."/>
            <person name="Delage L."/>
            <person name="Delaroque N."/>
            <person name="Dittami S.M."/>
            <person name="Doulbeau S."/>
            <person name="Elias M."/>
            <person name="Farnham G."/>
            <person name="Gachon C.M."/>
            <person name="Gschloessl B."/>
            <person name="Heesch S."/>
            <person name="Jabbari K."/>
            <person name="Jubin C."/>
            <person name="Kawai H."/>
            <person name="Kimura K."/>
            <person name="Kloareg B."/>
            <person name="Kupper F.C."/>
            <person name="Lang D."/>
            <person name="Le Bail A."/>
            <person name="Leblanc C."/>
            <person name="Lerouge P."/>
            <person name="Lohr M."/>
            <person name="Lopez P.J."/>
            <person name="Martens C."/>
            <person name="Maumus F."/>
            <person name="Michel G."/>
            <person name="Miranda-Saavedra D."/>
            <person name="Morales J."/>
            <person name="Moreau H."/>
            <person name="Motomura T."/>
            <person name="Nagasato C."/>
            <person name="Napoli C.A."/>
            <person name="Nelson D.R."/>
            <person name="Nyvall-Collen P."/>
            <person name="Peters A.F."/>
            <person name="Pommier C."/>
            <person name="Potin P."/>
            <person name="Poulain J."/>
            <person name="Quesneville H."/>
            <person name="Read B."/>
            <person name="Rensing S.A."/>
            <person name="Ritter A."/>
            <person name="Rousvoal S."/>
            <person name="Samanta M."/>
            <person name="Samson G."/>
            <person name="Schroeder D.C."/>
            <person name="Segurens B."/>
            <person name="Strittmatter M."/>
            <person name="Tonon T."/>
            <person name="Tregear J.W."/>
            <person name="Valentin K."/>
            <person name="von Dassow P."/>
            <person name="Yamagishi T."/>
            <person name="Van de Peer Y."/>
            <person name="Wincker P."/>
        </authorList>
    </citation>
    <scope>NUCLEOTIDE SEQUENCE [LARGE SCALE GENOMIC DNA]</scope>
    <source>
        <strain evidence="6">Ec 32</strain>
        <strain evidence="8">Ec32 / CCAP1310/4</strain>
    </source>
</reference>
<dbReference type="OrthoDB" id="421226at2759"/>
<evidence type="ECO:0000259" key="5">
    <source>
        <dbReference type="Pfam" id="PF00520"/>
    </source>
</evidence>
<dbReference type="AlphaFoldDB" id="D7FL86"/>
<dbReference type="InParanoid" id="D7FL86"/>
<evidence type="ECO:0000313" key="6">
    <source>
        <dbReference type="EMBL" id="CBJ34226.1"/>
    </source>
</evidence>
<keyword evidence="8" id="KW-1185">Reference proteome</keyword>
<dbReference type="InterPro" id="IPR005821">
    <property type="entry name" value="Ion_trans_dom"/>
</dbReference>
<name>D7FL86_ECTSI</name>
<evidence type="ECO:0000256" key="3">
    <source>
        <dbReference type="ARBA" id="ARBA00022989"/>
    </source>
</evidence>
<dbReference type="STRING" id="2880.D7FL86"/>
<evidence type="ECO:0000256" key="4">
    <source>
        <dbReference type="ARBA" id="ARBA00023136"/>
    </source>
</evidence>
<gene>
    <name evidence="6" type="ORF">Esi_1558_0001</name>
    <name evidence="7" type="ORF">Esi_1816_0001</name>
</gene>
<dbReference type="GO" id="GO:0005216">
    <property type="term" value="F:monoatomic ion channel activity"/>
    <property type="evidence" value="ECO:0007669"/>
    <property type="project" value="InterPro"/>
</dbReference>
<dbReference type="PANTHER" id="PTHR47823">
    <property type="entry name" value="ION_TRANS DOMAIN-CONTAINING PROTEIN"/>
    <property type="match status" value="1"/>
</dbReference>
<dbReference type="Pfam" id="PF00520">
    <property type="entry name" value="Ion_trans"/>
    <property type="match status" value="1"/>
</dbReference>
<evidence type="ECO:0000313" key="8">
    <source>
        <dbReference type="Proteomes" id="UP000002630"/>
    </source>
</evidence>
<dbReference type="Gene3D" id="1.10.287.70">
    <property type="match status" value="1"/>
</dbReference>
<organism evidence="6 8">
    <name type="scientific">Ectocarpus siliculosus</name>
    <name type="common">Brown alga</name>
    <name type="synonym">Conferva siliculosa</name>
    <dbReference type="NCBI Taxonomy" id="2880"/>
    <lineage>
        <taxon>Eukaryota</taxon>
        <taxon>Sar</taxon>
        <taxon>Stramenopiles</taxon>
        <taxon>Ochrophyta</taxon>
        <taxon>PX clade</taxon>
        <taxon>Phaeophyceae</taxon>
        <taxon>Ectocarpales</taxon>
        <taxon>Ectocarpaceae</taxon>
        <taxon>Ectocarpus</taxon>
    </lineage>
</organism>
<dbReference type="EMBL" id="FN648304">
    <property type="protein sequence ID" value="CBJ34266.1"/>
    <property type="molecule type" value="Genomic_DNA"/>
</dbReference>
<sequence length="157" mass="17749">MPSVLRETGEKQNVQPLTDIETFQDVLVYKRATIARKYVSTWFGPDVLGTVPFASLIGLFITTVDSLQSVNFLRLVRVFRLLKLMRILRLSRKMAKVDFSRRLNPSIVRLIKLLGKIVFAGHLLGCTWFMVDECDVDGGDDMWPKCGGESLGSKARL</sequence>
<dbReference type="EMBL" id="FN648109">
    <property type="protein sequence ID" value="CBJ34226.1"/>
    <property type="molecule type" value="Genomic_DNA"/>
</dbReference>
<dbReference type="GO" id="GO:0016020">
    <property type="term" value="C:membrane"/>
    <property type="evidence" value="ECO:0007669"/>
    <property type="project" value="UniProtKB-SubCell"/>
</dbReference>
<keyword evidence="3" id="KW-1133">Transmembrane helix</keyword>
<dbReference type="SUPFAM" id="SSF81324">
    <property type="entry name" value="Voltage-gated potassium channels"/>
    <property type="match status" value="1"/>
</dbReference>
<protein>
    <recommendedName>
        <fullName evidence="5">Ion transport domain-containing protein</fullName>
    </recommendedName>
</protein>
<proteinExistence type="predicted"/>
<keyword evidence="2" id="KW-0812">Transmembrane</keyword>
<comment type="subcellular location">
    <subcellularLocation>
        <location evidence="1">Membrane</location>
        <topology evidence="1">Multi-pass membrane protein</topology>
    </subcellularLocation>
</comment>
<keyword evidence="4" id="KW-0472">Membrane</keyword>
<feature type="domain" description="Ion transport" evidence="5">
    <location>
        <begin position="35"/>
        <end position="130"/>
    </location>
</feature>
<dbReference type="Proteomes" id="UP000002630">
    <property type="component" value="Unassembled WGS sequence"/>
</dbReference>